<comment type="caution">
    <text evidence="8">The sequence shown here is derived from an EMBL/GenBank/DDBJ whole genome shotgun (WGS) entry which is preliminary data.</text>
</comment>
<dbReference type="STRING" id="1754192.A0A1Y1XJD4"/>
<dbReference type="InterPro" id="IPR036812">
    <property type="entry name" value="NAD(P)_OxRdtase_dom_sf"/>
</dbReference>
<dbReference type="Gene3D" id="3.20.20.100">
    <property type="entry name" value="NADP-dependent oxidoreductase domain"/>
    <property type="match status" value="1"/>
</dbReference>
<dbReference type="Pfam" id="PF00248">
    <property type="entry name" value="Aldo_ket_red"/>
    <property type="match status" value="1"/>
</dbReference>
<name>A0A1Y1XJD4_9FUNG</name>
<reference evidence="8 9" key="1">
    <citation type="submission" date="2016-08" db="EMBL/GenBank/DDBJ databases">
        <title>A Parts List for Fungal Cellulosomes Revealed by Comparative Genomics.</title>
        <authorList>
            <consortium name="DOE Joint Genome Institute"/>
            <person name="Haitjema C.H."/>
            <person name="Gilmore S.P."/>
            <person name="Henske J.K."/>
            <person name="Solomon K.V."/>
            <person name="De Groot R."/>
            <person name="Kuo A."/>
            <person name="Mondo S.J."/>
            <person name="Salamov A.A."/>
            <person name="Labutti K."/>
            <person name="Zhao Z."/>
            <person name="Chiniquy J."/>
            <person name="Barry K."/>
            <person name="Brewer H.M."/>
            <person name="Purvine S.O."/>
            <person name="Wright A.T."/>
            <person name="Boxma B."/>
            <person name="Van Alen T."/>
            <person name="Hackstein J.H."/>
            <person name="Baker S.E."/>
            <person name="Grigoriev I.V."/>
            <person name="O'Malley M.A."/>
        </authorList>
    </citation>
    <scope>NUCLEOTIDE SEQUENCE [LARGE SCALE GENOMIC DNA]</scope>
    <source>
        <strain evidence="8 9">S4</strain>
    </source>
</reference>
<gene>
    <name evidence="8" type="ORF">BCR32DRAFT_265402</name>
</gene>
<dbReference type="AlphaFoldDB" id="A0A1Y1XJD4"/>
<reference evidence="8 9" key="2">
    <citation type="submission" date="2016-08" db="EMBL/GenBank/DDBJ databases">
        <title>Pervasive Adenine N6-methylation of Active Genes in Fungi.</title>
        <authorList>
            <consortium name="DOE Joint Genome Institute"/>
            <person name="Mondo S.J."/>
            <person name="Dannebaum R.O."/>
            <person name="Kuo R.C."/>
            <person name="Labutti K."/>
            <person name="Haridas S."/>
            <person name="Kuo A."/>
            <person name="Salamov A."/>
            <person name="Ahrendt S.R."/>
            <person name="Lipzen A."/>
            <person name="Sullivan W."/>
            <person name="Andreopoulos W.B."/>
            <person name="Clum A."/>
            <person name="Lindquist E."/>
            <person name="Daum C."/>
            <person name="Ramamoorthy G.K."/>
            <person name="Gryganskyi A."/>
            <person name="Culley D."/>
            <person name="Magnuson J.K."/>
            <person name="James T.Y."/>
            <person name="O'Malley M.A."/>
            <person name="Stajich J.E."/>
            <person name="Spatafora J.W."/>
            <person name="Visel A."/>
            <person name="Grigoriev I.V."/>
        </authorList>
    </citation>
    <scope>NUCLEOTIDE SEQUENCE [LARGE SCALE GENOMIC DNA]</scope>
    <source>
        <strain evidence="8 9">S4</strain>
    </source>
</reference>
<dbReference type="InterPro" id="IPR023210">
    <property type="entry name" value="NADP_OxRdtase_dom"/>
</dbReference>
<evidence type="ECO:0000313" key="9">
    <source>
        <dbReference type="Proteomes" id="UP000193944"/>
    </source>
</evidence>
<dbReference type="FunFam" id="3.20.20.100:FF:000015">
    <property type="entry name" value="Oxidoreductase, aldo/keto reductase family"/>
    <property type="match status" value="1"/>
</dbReference>
<keyword evidence="3" id="KW-0560">Oxidoreductase</keyword>
<dbReference type="PIRSF" id="PIRSF000097">
    <property type="entry name" value="AKR"/>
    <property type="match status" value="1"/>
</dbReference>
<accession>A0A1Y1XJD4</accession>
<sequence length="290" mass="32343">MALNKTIKLNNGVEIPVLGLGTWLVDSNIAAETVTTAINLGYRHIDTAQAYGNEKTVGEGIRKSGVPRDQIFLTTKLAAEIKDYEKAKKAIQKSLDDLDLGYIDLMLIHCPEPWDKFRGGDHFEEGNVAAWKALEEFYNAGKIKALGVSNFEKVDIENILNNCTVKPTVNQILAHVANTPFELIKYCESQNIAIEAFSPIGHGEILKHPLLVDMAKTYNVSVPQLCIRYIIQLGFIALPKSSNPDHIKSNADVDFVISDKDMETLKNAERITDYGKSMVFLHKFTEESYV</sequence>
<protein>
    <submittedName>
        <fullName evidence="8">Aldo/keto reductase</fullName>
    </submittedName>
</protein>
<evidence type="ECO:0000256" key="6">
    <source>
        <dbReference type="PIRSR" id="PIRSR000097-3"/>
    </source>
</evidence>
<dbReference type="PROSITE" id="PS00798">
    <property type="entry name" value="ALDOKETO_REDUCTASE_1"/>
    <property type="match status" value="1"/>
</dbReference>
<dbReference type="GO" id="GO:0016616">
    <property type="term" value="F:oxidoreductase activity, acting on the CH-OH group of donors, NAD or NADP as acceptor"/>
    <property type="evidence" value="ECO:0007669"/>
    <property type="project" value="UniProtKB-ARBA"/>
</dbReference>
<keyword evidence="9" id="KW-1185">Reference proteome</keyword>
<organism evidence="8 9">
    <name type="scientific">Anaeromyces robustus</name>
    <dbReference type="NCBI Taxonomy" id="1754192"/>
    <lineage>
        <taxon>Eukaryota</taxon>
        <taxon>Fungi</taxon>
        <taxon>Fungi incertae sedis</taxon>
        <taxon>Chytridiomycota</taxon>
        <taxon>Chytridiomycota incertae sedis</taxon>
        <taxon>Neocallimastigomycetes</taxon>
        <taxon>Neocallimastigales</taxon>
        <taxon>Neocallimastigaceae</taxon>
        <taxon>Anaeromyces</taxon>
    </lineage>
</organism>
<evidence type="ECO:0000256" key="5">
    <source>
        <dbReference type="PIRSR" id="PIRSR000097-2"/>
    </source>
</evidence>
<feature type="active site" description="Proton donor" evidence="4">
    <location>
        <position position="51"/>
    </location>
</feature>
<evidence type="ECO:0000313" key="8">
    <source>
        <dbReference type="EMBL" id="ORX85871.1"/>
    </source>
</evidence>
<dbReference type="OrthoDB" id="416253at2759"/>
<dbReference type="PROSITE" id="PS00062">
    <property type="entry name" value="ALDOKETO_REDUCTASE_2"/>
    <property type="match status" value="1"/>
</dbReference>
<evidence type="ECO:0000256" key="2">
    <source>
        <dbReference type="ARBA" id="ARBA00022857"/>
    </source>
</evidence>
<dbReference type="PANTHER" id="PTHR43827:SF3">
    <property type="entry name" value="NADP-DEPENDENT OXIDOREDUCTASE DOMAIN-CONTAINING PROTEIN"/>
    <property type="match status" value="1"/>
</dbReference>
<feature type="binding site" evidence="5">
    <location>
        <position position="109"/>
    </location>
    <ligand>
        <name>substrate</name>
    </ligand>
</feature>
<dbReference type="SUPFAM" id="SSF51430">
    <property type="entry name" value="NAD(P)-linked oxidoreductase"/>
    <property type="match status" value="1"/>
</dbReference>
<proteinExistence type="inferred from homology"/>
<comment type="similarity">
    <text evidence="1">Belongs to the aldo/keto reductase family.</text>
</comment>
<feature type="site" description="Lowers pKa of active site Tyr" evidence="6">
    <location>
        <position position="76"/>
    </location>
</feature>
<dbReference type="InterPro" id="IPR020471">
    <property type="entry name" value="AKR"/>
</dbReference>
<dbReference type="Proteomes" id="UP000193944">
    <property type="component" value="Unassembled WGS sequence"/>
</dbReference>
<evidence type="ECO:0000256" key="4">
    <source>
        <dbReference type="PIRSR" id="PIRSR000097-1"/>
    </source>
</evidence>
<dbReference type="CDD" id="cd19071">
    <property type="entry name" value="AKR_AKR1-5-like"/>
    <property type="match status" value="1"/>
</dbReference>
<dbReference type="EMBL" id="MCFG01000029">
    <property type="protein sequence ID" value="ORX85871.1"/>
    <property type="molecule type" value="Genomic_DNA"/>
</dbReference>
<evidence type="ECO:0000256" key="3">
    <source>
        <dbReference type="ARBA" id="ARBA00023002"/>
    </source>
</evidence>
<dbReference type="InterPro" id="IPR018170">
    <property type="entry name" value="Aldo/ket_reductase_CS"/>
</dbReference>
<dbReference type="PANTHER" id="PTHR43827">
    <property type="entry name" value="2,5-DIKETO-D-GLUCONIC ACID REDUCTASE"/>
    <property type="match status" value="1"/>
</dbReference>
<keyword evidence="2" id="KW-0521">NADP</keyword>
<evidence type="ECO:0000256" key="1">
    <source>
        <dbReference type="ARBA" id="ARBA00007905"/>
    </source>
</evidence>
<evidence type="ECO:0000259" key="7">
    <source>
        <dbReference type="Pfam" id="PF00248"/>
    </source>
</evidence>
<dbReference type="PRINTS" id="PR00069">
    <property type="entry name" value="ALDKETRDTASE"/>
</dbReference>
<feature type="domain" description="NADP-dependent oxidoreductase" evidence="7">
    <location>
        <begin position="18"/>
        <end position="268"/>
    </location>
</feature>